<organism evidence="6 7">
    <name type="scientific">Saitozyma podzolica</name>
    <dbReference type="NCBI Taxonomy" id="1890683"/>
    <lineage>
        <taxon>Eukaryota</taxon>
        <taxon>Fungi</taxon>
        <taxon>Dikarya</taxon>
        <taxon>Basidiomycota</taxon>
        <taxon>Agaricomycotina</taxon>
        <taxon>Tremellomycetes</taxon>
        <taxon>Tremellales</taxon>
        <taxon>Trimorphomycetaceae</taxon>
        <taxon>Saitozyma</taxon>
    </lineage>
</organism>
<feature type="region of interest" description="Disordered" evidence="4">
    <location>
        <begin position="1"/>
        <end position="45"/>
    </location>
</feature>
<gene>
    <name evidence="6" type="ORF">EHS25_002111</name>
</gene>
<dbReference type="InterPro" id="IPR005000">
    <property type="entry name" value="Aldolase/citrate-lyase_domain"/>
</dbReference>
<evidence type="ECO:0000313" key="6">
    <source>
        <dbReference type="EMBL" id="RSH89560.1"/>
    </source>
</evidence>
<protein>
    <recommendedName>
        <fullName evidence="5">HpcH/HpaI aldolase/citrate lyase domain-containing protein</fullName>
    </recommendedName>
</protein>
<dbReference type="EMBL" id="RSCD01000013">
    <property type="protein sequence ID" value="RSH89560.1"/>
    <property type="molecule type" value="Genomic_DNA"/>
</dbReference>
<reference evidence="6 7" key="1">
    <citation type="submission" date="2018-11" db="EMBL/GenBank/DDBJ databases">
        <title>Genome sequence of Saitozyma podzolica DSM 27192.</title>
        <authorList>
            <person name="Aliyu H."/>
            <person name="Gorte O."/>
            <person name="Ochsenreither K."/>
        </authorList>
    </citation>
    <scope>NUCLEOTIDE SEQUENCE [LARGE SCALE GENOMIC DNA]</scope>
    <source>
        <strain evidence="6 7">DSM 27192</strain>
    </source>
</reference>
<evidence type="ECO:0000259" key="5">
    <source>
        <dbReference type="Pfam" id="PF03328"/>
    </source>
</evidence>
<dbReference type="InterPro" id="IPR050251">
    <property type="entry name" value="HpcH-HpaI_aldolase"/>
</dbReference>
<accession>A0A427YER1</accession>
<dbReference type="PANTHER" id="PTHR30502">
    <property type="entry name" value="2-KETO-3-DEOXY-L-RHAMNONATE ALDOLASE"/>
    <property type="match status" value="1"/>
</dbReference>
<dbReference type="InterPro" id="IPR015813">
    <property type="entry name" value="Pyrv/PenolPyrv_kinase-like_dom"/>
</dbReference>
<keyword evidence="3" id="KW-0456">Lyase</keyword>
<dbReference type="OrthoDB" id="1621678at2759"/>
<proteinExistence type="inferred from homology"/>
<dbReference type="Gene3D" id="3.20.20.60">
    <property type="entry name" value="Phosphoenolpyruvate-binding domains"/>
    <property type="match status" value="1"/>
</dbReference>
<dbReference type="GO" id="GO:0046872">
    <property type="term" value="F:metal ion binding"/>
    <property type="evidence" value="ECO:0007669"/>
    <property type="project" value="UniProtKB-KW"/>
</dbReference>
<dbReference type="GO" id="GO:0005737">
    <property type="term" value="C:cytoplasm"/>
    <property type="evidence" value="ECO:0007669"/>
    <property type="project" value="TreeGrafter"/>
</dbReference>
<feature type="compositionally biased region" description="Low complexity" evidence="4">
    <location>
        <begin position="9"/>
        <end position="21"/>
    </location>
</feature>
<dbReference type="STRING" id="1890683.A0A427YER1"/>
<comment type="caution">
    <text evidence="6">The sequence shown here is derived from an EMBL/GenBank/DDBJ whole genome shotgun (WGS) entry which is preliminary data.</text>
</comment>
<sequence length="171" mass="18365">MSSTNTLFRATRAASSNSASTHLSAAEATGRCSPHTRSGYRTGTTQEMRTPISWSSCRIESREGIENVEEIAYVEGVDVLFIGPFDLCKFMNVPFGSEEHEAAIQRVLQAAMTAGKGAAIFRSDGETANKRLGQGFDMASTCTDAAAVIAQFRREYQAARGSTTSKSGSVY</sequence>
<evidence type="ECO:0000256" key="4">
    <source>
        <dbReference type="SAM" id="MobiDB-lite"/>
    </source>
</evidence>
<keyword evidence="2" id="KW-0479">Metal-binding</keyword>
<dbReference type="GO" id="GO:0016832">
    <property type="term" value="F:aldehyde-lyase activity"/>
    <property type="evidence" value="ECO:0007669"/>
    <property type="project" value="TreeGrafter"/>
</dbReference>
<dbReference type="Proteomes" id="UP000279259">
    <property type="component" value="Unassembled WGS sequence"/>
</dbReference>
<evidence type="ECO:0000256" key="2">
    <source>
        <dbReference type="ARBA" id="ARBA00022723"/>
    </source>
</evidence>
<name>A0A427YER1_9TREE</name>
<evidence type="ECO:0000256" key="3">
    <source>
        <dbReference type="ARBA" id="ARBA00023239"/>
    </source>
</evidence>
<feature type="compositionally biased region" description="Polar residues" evidence="4">
    <location>
        <begin position="35"/>
        <end position="45"/>
    </location>
</feature>
<dbReference type="SUPFAM" id="SSF51621">
    <property type="entry name" value="Phosphoenolpyruvate/pyruvate domain"/>
    <property type="match status" value="1"/>
</dbReference>
<dbReference type="AlphaFoldDB" id="A0A427YER1"/>
<evidence type="ECO:0000256" key="1">
    <source>
        <dbReference type="ARBA" id="ARBA00005568"/>
    </source>
</evidence>
<dbReference type="Pfam" id="PF03328">
    <property type="entry name" value="HpcH_HpaI"/>
    <property type="match status" value="1"/>
</dbReference>
<feature type="domain" description="HpcH/HpaI aldolase/citrate lyase" evidence="5">
    <location>
        <begin position="57"/>
        <end position="149"/>
    </location>
</feature>
<keyword evidence="7" id="KW-1185">Reference proteome</keyword>
<evidence type="ECO:0000313" key="7">
    <source>
        <dbReference type="Proteomes" id="UP000279259"/>
    </source>
</evidence>
<dbReference type="PANTHER" id="PTHR30502:SF0">
    <property type="entry name" value="PHOSPHOENOLPYRUVATE CARBOXYLASE FAMILY PROTEIN"/>
    <property type="match status" value="1"/>
</dbReference>
<dbReference type="InterPro" id="IPR040442">
    <property type="entry name" value="Pyrv_kinase-like_dom_sf"/>
</dbReference>
<comment type="similarity">
    <text evidence="1">Belongs to the HpcH/HpaI aldolase family.</text>
</comment>